<dbReference type="AlphaFoldDB" id="A0AA51ZXU2"/>
<evidence type="ECO:0000259" key="27">
    <source>
        <dbReference type="PROSITE" id="PS50974"/>
    </source>
</evidence>
<evidence type="ECO:0000256" key="2">
    <source>
        <dbReference type="ARBA" id="ARBA00001947"/>
    </source>
</evidence>
<dbReference type="GO" id="GO:0046653">
    <property type="term" value="P:tetrahydrofolate metabolic process"/>
    <property type="evidence" value="ECO:0007669"/>
    <property type="project" value="TreeGrafter"/>
</dbReference>
<keyword evidence="13 21" id="KW-0479">Metal-binding</keyword>
<dbReference type="SMART" id="SM01018">
    <property type="entry name" value="B12-binding_2"/>
    <property type="match status" value="1"/>
</dbReference>
<evidence type="ECO:0000259" key="25">
    <source>
        <dbReference type="PROSITE" id="PS50970"/>
    </source>
</evidence>
<comment type="similarity">
    <text evidence="5">Belongs to the vitamin-B12 dependent methionine synthase family.</text>
</comment>
<dbReference type="InterPro" id="IPR036589">
    <property type="entry name" value="HCY_dom_sf"/>
</dbReference>
<dbReference type="EMBL" id="CP129968">
    <property type="protein sequence ID" value="WNB18739.1"/>
    <property type="molecule type" value="Genomic_DNA"/>
</dbReference>
<evidence type="ECO:0000256" key="5">
    <source>
        <dbReference type="ARBA" id="ARBA00010398"/>
    </source>
</evidence>
<dbReference type="InterPro" id="IPR037010">
    <property type="entry name" value="VitB12-dep_Met_synth_activ_sf"/>
</dbReference>
<evidence type="ECO:0000256" key="6">
    <source>
        <dbReference type="ARBA" id="ARBA00012032"/>
    </source>
</evidence>
<dbReference type="SUPFAM" id="SSF51717">
    <property type="entry name" value="Dihydropteroate synthetase-like"/>
    <property type="match status" value="1"/>
</dbReference>
<feature type="domain" description="Hcy-binding" evidence="25">
    <location>
        <begin position="2"/>
        <end position="318"/>
    </location>
</feature>
<evidence type="ECO:0000256" key="7">
    <source>
        <dbReference type="ARBA" id="ARBA00013998"/>
    </source>
</evidence>
<keyword evidence="15 21" id="KW-0862">Zinc</keyword>
<keyword evidence="9 21" id="KW-0028">Amino-acid biosynthesis</keyword>
<dbReference type="EC" id="2.1.1.13" evidence="6 20"/>
<dbReference type="GO" id="GO:0050667">
    <property type="term" value="P:homocysteine metabolic process"/>
    <property type="evidence" value="ECO:0007669"/>
    <property type="project" value="TreeGrafter"/>
</dbReference>
<dbReference type="SUPFAM" id="SSF47644">
    <property type="entry name" value="Methionine synthase domain"/>
    <property type="match status" value="1"/>
</dbReference>
<dbReference type="GO" id="GO:0032259">
    <property type="term" value="P:methylation"/>
    <property type="evidence" value="ECO:0007669"/>
    <property type="project" value="UniProtKB-KW"/>
</dbReference>
<dbReference type="NCBIfam" id="NF007024">
    <property type="entry name" value="PRK09490.1"/>
    <property type="match status" value="1"/>
</dbReference>
<dbReference type="PIRSF" id="PIRSF000381">
    <property type="entry name" value="MetH"/>
    <property type="match status" value="1"/>
</dbReference>
<comment type="cofactor">
    <cofactor evidence="2 21 24">
        <name>Zn(2+)</name>
        <dbReference type="ChEBI" id="CHEBI:29105"/>
    </cofactor>
</comment>
<feature type="binding site" evidence="22 24">
    <location>
        <position position="303"/>
    </location>
    <ligand>
        <name>Zn(2+)</name>
        <dbReference type="ChEBI" id="CHEBI:29105"/>
    </ligand>
</feature>
<name>A0AA51ZXU2_9BACT</name>
<dbReference type="Gene3D" id="3.10.196.10">
    <property type="entry name" value="Vitamin B12-dependent methionine synthase, activation domain"/>
    <property type="match status" value="1"/>
</dbReference>
<dbReference type="PROSITE" id="PS50974">
    <property type="entry name" value="ADOMET_ACTIVATION"/>
    <property type="match status" value="1"/>
</dbReference>
<evidence type="ECO:0000259" key="28">
    <source>
        <dbReference type="PROSITE" id="PS51332"/>
    </source>
</evidence>
<sequence length="1217" mass="135969">MSRFSKDILQDRILVLDGAMGTMIQQYKLTEADYRGERFKDYPSDLKGNNDLLSITQPDIIKGIHRAYLDAGADIIETNTFSGTSIAMADYNMQELVWELNEQSAKLAREVTEEYSDKPRFVAGSIGPTNRTASISPDVNRPGFRATSFDELRLAYKEQAEALAAGGVDIFLVETVFDTLNCKAALMAIQELKDEKGIDIPVMVSGTITDASGRTLSGQTVEAFWNSIRHFPLLSVGFNCALGADQLKTYLQQLARISDVAISCHPNAGLPNEFGEYDESPAEMSGIIKSYFDEGLVNIIGGCCGTQPEHIKAIADYAQKSKPHEISTSDKIMKLSGLEPLSVTPEINFVNIGERTNVSGSKKFARLIREEKFEEAVDIALNQVEGGAQIIDINMDDGMLDAEKVLPEFVNLIASEPDIARLPFMIDSSKWEVIEAGLKCLQGKGIVNSISLKEGEEDFIKKAKKIKEYGAAVVVMAFDEKGQADTFDRKIEVCKRCYDLLVKEADFPAEDIIFDPNILTIGTGMEEHDNYAVDFINAVKWIKENLPHAKTSGGVSNISFSFRGNNVVREAMHSAFLYHAIKAGLDMGIVNPGMLEVYDEIDKELLQYVEDLLFNRRVDATERLMAYAENLKPGEKAEKETKQWRNEPVNKRLEHALVKGITEFIVEDTEEARLQADRPLDVIEGPLMDGMNVVGDLFGSGKMFLPQVVKSARVMKKAVAHLLPYIEAEKSSAQGGKGKILMATVKGDVHDIGKNIVGVVLACNNYEIIDLGVMVPLQKILEEAEKQQVDIIGLSGLITPSLDEMIYVVEEMEKRGLKTPVMIGGATTSRIHTAVKIKPNYSGPVVHVNDASRSVTVAGKLMGKDKEDYFQEIASEYAEAKAGHSRRGETKNYISIEEARNNKFQLDWSNFESTKPNILGNKVLLNYDLEEISQYIDWTPFFHTWEMKGRYPKILNDPEKGIEAQKLFDDAQKMLAEIIEQKSLQANAIFGLYPAHTKNDDSIEVFADEKKTQKLTEFHTLRQQSKKGDNNFNYAFSDFLAPAEQPITDYMGCFAVTTGIGLEKLTEKYEADHDDYSSIMAKALADRLAEAFAELLHKKVRREYWGYAQNESLDNEGLIKEEYKGIRPAPGYPGCPDHTEKITLFNLLNVEKETGISLTENLAMWPTASVSGFYFAHPESRYFGLGKIGKDQVEDIAKRKNQDFKEIERWLKPNLNY</sequence>
<dbReference type="InterPro" id="IPR050554">
    <property type="entry name" value="Met_Synthase/Corrinoid"/>
</dbReference>
<dbReference type="SUPFAM" id="SSF82282">
    <property type="entry name" value="Homocysteine S-methyltransferase"/>
    <property type="match status" value="1"/>
</dbReference>
<keyword evidence="8 21" id="KW-0489">Methyltransferase</keyword>
<evidence type="ECO:0000256" key="10">
    <source>
        <dbReference type="ARBA" id="ARBA00022628"/>
    </source>
</evidence>
<dbReference type="Pfam" id="PF02965">
    <property type="entry name" value="Met_synt_B12"/>
    <property type="match status" value="1"/>
</dbReference>
<dbReference type="InterPro" id="IPR033706">
    <property type="entry name" value="Met_synthase_B12-bd"/>
</dbReference>
<evidence type="ECO:0000256" key="24">
    <source>
        <dbReference type="PROSITE-ProRule" id="PRU00333"/>
    </source>
</evidence>
<dbReference type="PROSITE" id="PS51332">
    <property type="entry name" value="B12_BINDING"/>
    <property type="match status" value="1"/>
</dbReference>
<dbReference type="Gene3D" id="3.20.20.20">
    <property type="entry name" value="Dihydropteroate synthase-like"/>
    <property type="match status" value="1"/>
</dbReference>
<evidence type="ECO:0000256" key="23">
    <source>
        <dbReference type="PIRSR" id="PIRSR000381-2"/>
    </source>
</evidence>
<dbReference type="Gene3D" id="3.20.20.330">
    <property type="entry name" value="Homocysteine-binding-like domain"/>
    <property type="match status" value="1"/>
</dbReference>
<dbReference type="GO" id="GO:0005829">
    <property type="term" value="C:cytosol"/>
    <property type="evidence" value="ECO:0007669"/>
    <property type="project" value="TreeGrafter"/>
</dbReference>
<evidence type="ECO:0000259" key="29">
    <source>
        <dbReference type="PROSITE" id="PS51337"/>
    </source>
</evidence>
<dbReference type="PANTHER" id="PTHR45833:SF1">
    <property type="entry name" value="METHIONINE SYNTHASE"/>
    <property type="match status" value="1"/>
</dbReference>
<dbReference type="Proteomes" id="UP001232019">
    <property type="component" value="Chromosome"/>
</dbReference>
<feature type="binding site" evidence="22 24">
    <location>
        <position position="240"/>
    </location>
    <ligand>
        <name>Zn(2+)</name>
        <dbReference type="ChEBI" id="CHEBI:29105"/>
    </ligand>
</feature>
<evidence type="ECO:0000256" key="18">
    <source>
        <dbReference type="ARBA" id="ARBA00025552"/>
    </source>
</evidence>
<feature type="domain" description="AdoMet activation" evidence="27">
    <location>
        <begin position="887"/>
        <end position="1217"/>
    </location>
</feature>
<evidence type="ECO:0000256" key="15">
    <source>
        <dbReference type="ARBA" id="ARBA00022833"/>
    </source>
</evidence>
<dbReference type="FunFam" id="3.20.20.20:FF:000002">
    <property type="entry name" value="Methionine synthase"/>
    <property type="match status" value="1"/>
</dbReference>
<keyword evidence="11 21" id="KW-0808">Transferase</keyword>
<dbReference type="GO" id="GO:0031419">
    <property type="term" value="F:cobalamin binding"/>
    <property type="evidence" value="ECO:0007669"/>
    <property type="project" value="UniProtKB-UniRule"/>
</dbReference>
<proteinExistence type="inferred from homology"/>
<comment type="domain">
    <text evidence="21">Modular enzyme with four functionally distinct domains. The isolated Hcy-binding domain catalyzes methyl transfer from free methylcobalamin to homocysteine. The Hcy-binding domain in association with the pterin-binding domain catalyzes the methylation of cob(I)alamin by methyltetrahydrofolate and the methylation of homocysteine. The B12-binding domain binds the cofactor. The AdoMet activation domain binds S-adenosyl-L-methionine. Under aerobic conditions cob(I)alamin can be converted to inactive cob(II)alamin. Reductive methylation by S-adenosyl-L-methionine and flavodoxin regenerates methylcobalamin.</text>
</comment>
<evidence type="ECO:0000313" key="30">
    <source>
        <dbReference type="EMBL" id="WNB18739.1"/>
    </source>
</evidence>
<dbReference type="Pfam" id="PF00809">
    <property type="entry name" value="Pterin_bind"/>
    <property type="match status" value="1"/>
</dbReference>
<protein>
    <recommendedName>
        <fullName evidence="7 20">Methionine synthase</fullName>
        <ecNumber evidence="6 20">2.1.1.13</ecNumber>
    </recommendedName>
    <alternativeName>
        <fullName evidence="19 21">5-methyltetrahydrofolate--homocysteine methyltransferase</fullName>
    </alternativeName>
</protein>
<dbReference type="RefSeq" id="WP_322348269.1">
    <property type="nucleotide sequence ID" value="NZ_CP129968.2"/>
</dbReference>
<evidence type="ECO:0000256" key="8">
    <source>
        <dbReference type="ARBA" id="ARBA00022603"/>
    </source>
</evidence>
<comment type="cofactor">
    <cofactor evidence="3 21 22">
        <name>methylcob(III)alamin</name>
        <dbReference type="ChEBI" id="CHEBI:28115"/>
    </cofactor>
</comment>
<evidence type="ECO:0000256" key="17">
    <source>
        <dbReference type="ARBA" id="ARBA00023285"/>
    </source>
</evidence>
<keyword evidence="17 21" id="KW-0170">Cobalt</keyword>
<dbReference type="CDD" id="cd00740">
    <property type="entry name" value="MeTr"/>
    <property type="match status" value="1"/>
</dbReference>
<dbReference type="InterPro" id="IPR036724">
    <property type="entry name" value="Cobalamin-bd_sf"/>
</dbReference>
<dbReference type="Pfam" id="PF02310">
    <property type="entry name" value="B12-binding"/>
    <property type="match status" value="1"/>
</dbReference>
<gene>
    <name evidence="30" type="primary">metH</name>
    <name evidence="30" type="ORF">QYS47_02875</name>
</gene>
<keyword evidence="16 21" id="KW-0486">Methionine biosynthesis</keyword>
<dbReference type="PANTHER" id="PTHR45833">
    <property type="entry name" value="METHIONINE SYNTHASE"/>
    <property type="match status" value="1"/>
</dbReference>
<dbReference type="Pfam" id="PF02607">
    <property type="entry name" value="B12-binding_2"/>
    <property type="match status" value="1"/>
</dbReference>
<feature type="binding site" evidence="23">
    <location>
        <position position="1127"/>
    </location>
    <ligand>
        <name>S-adenosyl-L-methionine</name>
        <dbReference type="ChEBI" id="CHEBI:59789"/>
    </ligand>
</feature>
<dbReference type="InterPro" id="IPR036594">
    <property type="entry name" value="Meth_synthase_dom"/>
</dbReference>
<comment type="catalytic activity">
    <reaction evidence="1 21">
        <text>(6S)-5-methyl-5,6,7,8-tetrahydrofolate + L-homocysteine = (6S)-5,6,7,8-tetrahydrofolate + L-methionine</text>
        <dbReference type="Rhea" id="RHEA:11172"/>
        <dbReference type="ChEBI" id="CHEBI:18608"/>
        <dbReference type="ChEBI" id="CHEBI:57453"/>
        <dbReference type="ChEBI" id="CHEBI:57844"/>
        <dbReference type="ChEBI" id="CHEBI:58199"/>
        <dbReference type="EC" id="2.1.1.13"/>
    </reaction>
</comment>
<dbReference type="KEGG" id="marp:QYS47_02875"/>
<dbReference type="GO" id="GO:0008270">
    <property type="term" value="F:zinc ion binding"/>
    <property type="evidence" value="ECO:0007669"/>
    <property type="project" value="UniProtKB-UniRule"/>
</dbReference>
<evidence type="ECO:0000256" key="20">
    <source>
        <dbReference type="NCBIfam" id="TIGR02082"/>
    </source>
</evidence>
<evidence type="ECO:0000256" key="22">
    <source>
        <dbReference type="PIRSR" id="PIRSR000381-1"/>
    </source>
</evidence>
<dbReference type="PROSITE" id="PS50970">
    <property type="entry name" value="HCY"/>
    <property type="match status" value="1"/>
</dbReference>
<dbReference type="FunFam" id="1.10.1240.10:FF:000001">
    <property type="entry name" value="Methionine synthase"/>
    <property type="match status" value="1"/>
</dbReference>
<evidence type="ECO:0000256" key="9">
    <source>
        <dbReference type="ARBA" id="ARBA00022605"/>
    </source>
</evidence>
<feature type="binding site" evidence="23">
    <location>
        <position position="795"/>
    </location>
    <ligand>
        <name>methylcob(III)alamin</name>
        <dbReference type="ChEBI" id="CHEBI:28115"/>
    </ligand>
</feature>
<dbReference type="FunFam" id="3.20.20.330:FF:000001">
    <property type="entry name" value="Methionine synthase"/>
    <property type="match status" value="1"/>
</dbReference>
<dbReference type="Pfam" id="PF02574">
    <property type="entry name" value="S-methyl_trans"/>
    <property type="match status" value="1"/>
</dbReference>
<dbReference type="InterPro" id="IPR003759">
    <property type="entry name" value="Cbl-bd_cap"/>
</dbReference>
<evidence type="ECO:0000256" key="4">
    <source>
        <dbReference type="ARBA" id="ARBA00005178"/>
    </source>
</evidence>
<evidence type="ECO:0000256" key="21">
    <source>
        <dbReference type="PIRNR" id="PIRNR000381"/>
    </source>
</evidence>
<evidence type="ECO:0000256" key="19">
    <source>
        <dbReference type="ARBA" id="ARBA00031040"/>
    </source>
</evidence>
<dbReference type="InterPro" id="IPR011005">
    <property type="entry name" value="Dihydropteroate_synth-like_sf"/>
</dbReference>
<dbReference type="FunFam" id="3.40.50.280:FF:000001">
    <property type="entry name" value="Methionine synthase"/>
    <property type="match status" value="1"/>
</dbReference>
<evidence type="ECO:0000256" key="3">
    <source>
        <dbReference type="ARBA" id="ARBA00001956"/>
    </source>
</evidence>
<accession>A0AA51ZXU2</accession>
<dbReference type="CDD" id="cd02069">
    <property type="entry name" value="methionine_synthase_B12_BD"/>
    <property type="match status" value="1"/>
</dbReference>
<feature type="binding site" evidence="23">
    <location>
        <position position="937"/>
    </location>
    <ligand>
        <name>S-adenosyl-L-methionine</name>
        <dbReference type="ChEBI" id="CHEBI:59789"/>
    </ligand>
</feature>
<comment type="function">
    <text evidence="18 21">Catalyzes the transfer of a methyl group from methyl-cobalamin to homocysteine, yielding enzyme-bound cob(I)alamin and methionine. Subsequently, remethylates the cofactor using methyltetrahydrofolate.</text>
</comment>
<dbReference type="InterPro" id="IPR006158">
    <property type="entry name" value="Cobalamin-bd"/>
</dbReference>
<comment type="pathway">
    <text evidence="4 21">Amino-acid biosynthesis; L-methionine biosynthesis via de novo pathway; L-methionine from L-homocysteine (MetH route): step 1/1.</text>
</comment>
<reference evidence="30" key="1">
    <citation type="submission" date="2023-08" db="EMBL/GenBank/DDBJ databases">
        <title>Comparative genomics and taxonomic characterization of three novel marine species of genus Marivirga.</title>
        <authorList>
            <person name="Muhammad N."/>
            <person name="Kim S.-G."/>
        </authorList>
    </citation>
    <scope>NUCLEOTIDE SEQUENCE</scope>
    <source>
        <strain evidence="30">BKB1-2</strain>
    </source>
</reference>
<evidence type="ECO:0000256" key="12">
    <source>
        <dbReference type="ARBA" id="ARBA00022691"/>
    </source>
</evidence>
<evidence type="ECO:0000256" key="13">
    <source>
        <dbReference type="ARBA" id="ARBA00022723"/>
    </source>
</evidence>
<dbReference type="Gene3D" id="1.10.288.10">
    <property type="entry name" value="Cobalamin-dependent Methionine Synthase, domain 2"/>
    <property type="match status" value="1"/>
</dbReference>
<feature type="binding site" evidence="23">
    <location>
        <position position="684"/>
    </location>
    <ligand>
        <name>methylcob(III)alamin</name>
        <dbReference type="ChEBI" id="CHEBI:28115"/>
    </ligand>
</feature>
<feature type="binding site" evidence="23">
    <location>
        <position position="799"/>
    </location>
    <ligand>
        <name>methylcob(III)alamin</name>
        <dbReference type="ChEBI" id="CHEBI:28115"/>
    </ligand>
</feature>
<feature type="domain" description="B12-binding" evidence="28">
    <location>
        <begin position="737"/>
        <end position="872"/>
    </location>
</feature>
<evidence type="ECO:0000256" key="16">
    <source>
        <dbReference type="ARBA" id="ARBA00023167"/>
    </source>
</evidence>
<dbReference type="InterPro" id="IPR000489">
    <property type="entry name" value="Pterin-binding_dom"/>
</dbReference>
<dbReference type="InterPro" id="IPR011822">
    <property type="entry name" value="MetH"/>
</dbReference>
<evidence type="ECO:0000256" key="1">
    <source>
        <dbReference type="ARBA" id="ARBA00001700"/>
    </source>
</evidence>
<dbReference type="InterPro" id="IPR003726">
    <property type="entry name" value="HCY_dom"/>
</dbReference>
<evidence type="ECO:0000256" key="11">
    <source>
        <dbReference type="ARBA" id="ARBA00022679"/>
    </source>
</evidence>
<dbReference type="SUPFAM" id="SSF56507">
    <property type="entry name" value="Methionine synthase activation domain-like"/>
    <property type="match status" value="1"/>
</dbReference>
<keyword evidence="14" id="KW-0677">Repeat</keyword>
<feature type="domain" description="B12-binding N-terminal" evidence="29">
    <location>
        <begin position="640"/>
        <end position="734"/>
    </location>
</feature>
<evidence type="ECO:0000256" key="14">
    <source>
        <dbReference type="ARBA" id="ARBA00022737"/>
    </source>
</evidence>
<dbReference type="NCBIfam" id="TIGR02082">
    <property type="entry name" value="metH"/>
    <property type="match status" value="1"/>
</dbReference>
<dbReference type="GO" id="GO:0008705">
    <property type="term" value="F:methionine synthase activity"/>
    <property type="evidence" value="ECO:0007669"/>
    <property type="project" value="UniProtKB-UniRule"/>
</dbReference>
<keyword evidence="10 21" id="KW-0846">Cobalamin</keyword>
<feature type="binding site" evidence="23">
    <location>
        <begin position="1182"/>
        <end position="1183"/>
    </location>
    <ligand>
        <name>S-adenosyl-L-methionine</name>
        <dbReference type="ChEBI" id="CHEBI:59789"/>
    </ligand>
</feature>
<dbReference type="InterPro" id="IPR004223">
    <property type="entry name" value="VitB12-dep_Met_synth_activ_dom"/>
</dbReference>
<feature type="binding site" evidence="23">
    <location>
        <position position="851"/>
    </location>
    <ligand>
        <name>methylcob(III)alamin</name>
        <dbReference type="ChEBI" id="CHEBI:28115"/>
    </ligand>
</feature>
<dbReference type="PROSITE" id="PS50972">
    <property type="entry name" value="PTERIN_BINDING"/>
    <property type="match status" value="1"/>
</dbReference>
<feature type="binding site" description="axial binding residue" evidence="22">
    <location>
        <position position="750"/>
    </location>
    <ligand>
        <name>methylcob(III)alamin</name>
        <dbReference type="ChEBI" id="CHEBI:28115"/>
    </ligand>
    <ligandPart>
        <name>Co</name>
        <dbReference type="ChEBI" id="CHEBI:27638"/>
    </ligandPart>
</feature>
<feature type="binding site" evidence="23">
    <location>
        <begin position="747"/>
        <end position="751"/>
    </location>
    <ligand>
        <name>methylcob(III)alamin</name>
        <dbReference type="ChEBI" id="CHEBI:28115"/>
    </ligand>
</feature>
<feature type="binding site" evidence="22 24">
    <location>
        <position position="304"/>
    </location>
    <ligand>
        <name>Zn(2+)</name>
        <dbReference type="ChEBI" id="CHEBI:29105"/>
    </ligand>
</feature>
<evidence type="ECO:0000259" key="26">
    <source>
        <dbReference type="PROSITE" id="PS50972"/>
    </source>
</evidence>
<organism evidence="30">
    <name type="scientific">Marivirga arenosa</name>
    <dbReference type="NCBI Taxonomy" id="3059076"/>
    <lineage>
        <taxon>Bacteria</taxon>
        <taxon>Pseudomonadati</taxon>
        <taxon>Bacteroidota</taxon>
        <taxon>Cytophagia</taxon>
        <taxon>Cytophagales</taxon>
        <taxon>Marivirgaceae</taxon>
        <taxon>Marivirga</taxon>
    </lineage>
</organism>
<dbReference type="Gene3D" id="1.10.1240.10">
    <property type="entry name" value="Methionine synthase domain"/>
    <property type="match status" value="1"/>
</dbReference>
<dbReference type="PROSITE" id="PS51337">
    <property type="entry name" value="B12_BINDING_NTER"/>
    <property type="match status" value="1"/>
</dbReference>
<keyword evidence="12 21" id="KW-0949">S-adenosyl-L-methionine</keyword>
<dbReference type="SUPFAM" id="SSF52242">
    <property type="entry name" value="Cobalamin (vitamin B12)-binding domain"/>
    <property type="match status" value="1"/>
</dbReference>
<feature type="domain" description="Pterin-binding" evidence="26">
    <location>
        <begin position="349"/>
        <end position="610"/>
    </location>
</feature>
<dbReference type="Gene3D" id="3.40.50.280">
    <property type="entry name" value="Cobalamin-binding domain"/>
    <property type="match status" value="1"/>
</dbReference>